<dbReference type="GO" id="GO:0030246">
    <property type="term" value="F:carbohydrate binding"/>
    <property type="evidence" value="ECO:0007669"/>
    <property type="project" value="UniProtKB-KW"/>
</dbReference>
<dbReference type="GeneID" id="106050561"/>
<proteinExistence type="predicted"/>
<evidence type="ECO:0000256" key="1">
    <source>
        <dbReference type="ARBA" id="ARBA00022734"/>
    </source>
</evidence>
<dbReference type="Pfam" id="PF00059">
    <property type="entry name" value="Lectin_C"/>
    <property type="match status" value="1"/>
</dbReference>
<feature type="transmembrane region" description="Helical" evidence="2">
    <location>
        <begin position="849"/>
        <end position="870"/>
    </location>
</feature>
<reference evidence="5" key="1">
    <citation type="submission" date="2025-08" db="UniProtKB">
        <authorList>
            <consortium name="RefSeq"/>
        </authorList>
    </citation>
    <scope>IDENTIFICATION</scope>
</reference>
<feature type="domain" description="C-type lectin" evidence="3">
    <location>
        <begin position="41"/>
        <end position="157"/>
    </location>
</feature>
<dbReference type="OrthoDB" id="6153286at2759"/>
<dbReference type="AlphaFoldDB" id="A0A9W2YY05"/>
<dbReference type="InterPro" id="IPR016186">
    <property type="entry name" value="C-type_lectin-like/link_sf"/>
</dbReference>
<keyword evidence="4" id="KW-1185">Reference proteome</keyword>
<keyword evidence="1" id="KW-0430">Lectin</keyword>
<keyword evidence="2" id="KW-1133">Transmembrane helix</keyword>
<dbReference type="GO" id="GO:0005615">
    <property type="term" value="C:extracellular space"/>
    <property type="evidence" value="ECO:0007669"/>
    <property type="project" value="TreeGrafter"/>
</dbReference>
<dbReference type="InterPro" id="IPR001304">
    <property type="entry name" value="C-type_lectin-like"/>
</dbReference>
<evidence type="ECO:0000259" key="3">
    <source>
        <dbReference type="PROSITE" id="PS50041"/>
    </source>
</evidence>
<evidence type="ECO:0000256" key="2">
    <source>
        <dbReference type="SAM" id="Phobius"/>
    </source>
</evidence>
<dbReference type="RefSeq" id="XP_055867602.1">
    <property type="nucleotide sequence ID" value="XM_056011627.1"/>
</dbReference>
<sequence>MYTSGVLNDINCSVSRFALCELPQGKSGMCPSSGTHPILTFTDKCFVFLTSERLVAREARRVCESLNGTMAELLTEEERKAVHGSHLFNESLLLGVGDSDFEGEFVWYQNQSILRLNWWEHGQPDQTNINSYCVAMNSSSSRIADNSCNIKIPFVCQLAVPNPCDTILPGAIYSDGQCFKLYTQSSNWSQAQTSCYLNDSHLAEPKTQFMERAVNNYLRSMKLGTAWLGGQTVFTNRTFQWSMSQYLISSQHLFISNTSDNTKLAWSQTSEGIFYVDRTGVEMDSFICQTDAAPLNPQQYVAVLPDMSLDSLPFAYLQVTADNNSLVIYLHIQNVSDNILQESFQQLVDTRTTTLGMGSFWTPSNKYTYLRYVQVQSNQPVTSVLYIRTSSTSQVSATLILPDSIYTRSKHATSHIVYSTCQVCENIITILTKSSGLTNITFVYNDASTSLKSRPTVSTGQVQISHYVSTSVWTLSKSSALGFKARANIDGSYVFANQPVAVFLMTNMNTSSTLASTMDTLLPVDVLGSEYYTVPSIDGHFHYSIKIVAAYAWTSIVVYSPSEINTTFTLKSVGETHQSLHSSDFYYRIKGNTSFYAYVLSENNTCVTSLLPLSAWRSHYELSISPDLSSYTFYLQFVLPTEYQSVFLSQYFTLFNQTSSAGINGTADTTYTGLMAILNSPTNKYYHFQLPNRVKKFAAYVFGVNKNSFFCHPMGFSHTVEPSGNVFNHQSYVDKLLTQEPPVTCSTEEGTTNYPVDNTASTSLVFSDNTNITLNKSAASSITTSPIIPTLKYITDNATDSSTRARTNAALVSTTTKVHIDLDFSDLLIHFKTTSAYKRTLISVRDNRISAQILGGFGVIIMTSIFVFIFSNDLTYLRIVFSQSQ</sequence>
<dbReference type="CDD" id="cd00037">
    <property type="entry name" value="CLECT"/>
    <property type="match status" value="2"/>
</dbReference>
<dbReference type="Gene3D" id="3.10.100.10">
    <property type="entry name" value="Mannose-Binding Protein A, subunit A"/>
    <property type="match status" value="2"/>
</dbReference>
<dbReference type="PROSITE" id="PS50041">
    <property type="entry name" value="C_TYPE_LECTIN_2"/>
    <property type="match status" value="2"/>
</dbReference>
<organism evidence="4 5">
    <name type="scientific">Biomphalaria glabrata</name>
    <name type="common">Bloodfluke planorb</name>
    <name type="synonym">Freshwater snail</name>
    <dbReference type="NCBI Taxonomy" id="6526"/>
    <lineage>
        <taxon>Eukaryota</taxon>
        <taxon>Metazoa</taxon>
        <taxon>Spiralia</taxon>
        <taxon>Lophotrochozoa</taxon>
        <taxon>Mollusca</taxon>
        <taxon>Gastropoda</taxon>
        <taxon>Heterobranchia</taxon>
        <taxon>Euthyneura</taxon>
        <taxon>Panpulmonata</taxon>
        <taxon>Hygrophila</taxon>
        <taxon>Lymnaeoidea</taxon>
        <taxon>Planorbidae</taxon>
        <taxon>Biomphalaria</taxon>
    </lineage>
</organism>
<dbReference type="InterPro" id="IPR051663">
    <property type="entry name" value="CLec_Tetranectin-domain"/>
</dbReference>
<dbReference type="Proteomes" id="UP001165740">
    <property type="component" value="Chromosome 14"/>
</dbReference>
<feature type="domain" description="C-type lectin" evidence="3">
    <location>
        <begin position="174"/>
        <end position="242"/>
    </location>
</feature>
<dbReference type="SUPFAM" id="SSF56436">
    <property type="entry name" value="C-type lectin-like"/>
    <property type="match status" value="2"/>
</dbReference>
<dbReference type="PANTHER" id="PTHR22799:SF6">
    <property type="entry name" value="C-TYPE LECTIN DOMAIN FAMILY 4 MEMBER M-LIKE"/>
    <property type="match status" value="1"/>
</dbReference>
<gene>
    <name evidence="5" type="primary">LOC106050561</name>
</gene>
<dbReference type="InterPro" id="IPR016187">
    <property type="entry name" value="CTDL_fold"/>
</dbReference>
<name>A0A9W2YY05_BIOGL</name>
<accession>A0A9W2YY05</accession>
<dbReference type="SMART" id="SM00034">
    <property type="entry name" value="CLECT"/>
    <property type="match status" value="2"/>
</dbReference>
<protein>
    <submittedName>
        <fullName evidence="5">Uncharacterized protein LOC106050561</fullName>
    </submittedName>
</protein>
<evidence type="ECO:0000313" key="5">
    <source>
        <dbReference type="RefSeq" id="XP_055867602.1"/>
    </source>
</evidence>
<dbReference type="PANTHER" id="PTHR22799">
    <property type="entry name" value="TETRANECTIN-RELATED"/>
    <property type="match status" value="1"/>
</dbReference>
<evidence type="ECO:0000313" key="4">
    <source>
        <dbReference type="Proteomes" id="UP001165740"/>
    </source>
</evidence>
<keyword evidence="2" id="KW-0812">Transmembrane</keyword>
<keyword evidence="2" id="KW-0472">Membrane</keyword>